<dbReference type="AlphaFoldDB" id="A0A0C3EG60"/>
<feature type="region of interest" description="Disordered" evidence="1">
    <location>
        <begin position="64"/>
        <end position="101"/>
    </location>
</feature>
<sequence>MGRRKDKTGKSPKRGAPEHFTGFKQAFLVARADSYQQALDAKATGSFYDKVTLAFIKKYGQEEPFNKEFAEDPPDPEDNFDDDEDDGDGPHPSKEEADESAELFKKLRTKLSQWYRRKYKRPEVTKATASLADPFTGILTNKMKAPRKLSPFHQYFKSFYKTRIKEEYLRRYAIAKKEYDEATNRDKESGAAKKPIAVQLRTEVGMAFWLLESDEFRAEVAQEAEDAHAKAMEEWEELQQVPTTPVQFHQQLAFAGQYLHPVADAIATQMQAAVSICIIGPVGNGDVEVQSIHVNWPGGPAGATWPLHDPMGYTQAEESMCSYGRANFSAADCRRRKLAVQVPTQDESENDPDIEEVLQSAQSIPETGPVVTDHTNAANVGRPSDILLNQVPAPSSAATDNPSAPNALDALPPPAKAIAPARITHNGNGHTSPPTPPIPSHHPSLPDLQSPIQMLDEPAAHRSAATPPPQVVPAAESPEPRPWRRAPITPEPEELSNAATVGAIQEGPSTTSSAPAPPTSMQTSLMISAPAVPDTSAWPKHMVDAYHYFVNDTAVANDASVTQTRDWGHEWMECVHAFVEFQKQSGFPDTGPSFPPAAGVRPTEIGIWMKNRRPWKDVGIADTAGFVQKWRDWWSSLQPDSRTANDTPMIDMNWEKLKKPGRNGFLLIILSLVWWGKASSRDEEWQTAVAEVSKVLRCMLGGLTSVPDPPGHGSLNGSSAANPVATISSKRRREGGVTGGTSTKKRRVVD</sequence>
<feature type="compositionally biased region" description="Low complexity" evidence="1">
    <location>
        <begin position="402"/>
        <end position="421"/>
    </location>
</feature>
<protein>
    <submittedName>
        <fullName evidence="2">Uncharacterized protein</fullName>
    </submittedName>
</protein>
<dbReference type="InParanoid" id="A0A0C3EG60"/>
<gene>
    <name evidence="2" type="ORF">PILCRDRAFT_16913</name>
</gene>
<feature type="region of interest" description="Disordered" evidence="1">
    <location>
        <begin position="392"/>
        <end position="493"/>
    </location>
</feature>
<feature type="compositionally biased region" description="Polar residues" evidence="1">
    <location>
        <begin position="715"/>
        <end position="728"/>
    </location>
</feature>
<reference evidence="2 3" key="1">
    <citation type="submission" date="2014-04" db="EMBL/GenBank/DDBJ databases">
        <authorList>
            <consortium name="DOE Joint Genome Institute"/>
            <person name="Kuo A."/>
            <person name="Tarkka M."/>
            <person name="Buscot F."/>
            <person name="Kohler A."/>
            <person name="Nagy L.G."/>
            <person name="Floudas D."/>
            <person name="Copeland A."/>
            <person name="Barry K.W."/>
            <person name="Cichocki N."/>
            <person name="Veneault-Fourrey C."/>
            <person name="LaButti K."/>
            <person name="Lindquist E.A."/>
            <person name="Lipzen A."/>
            <person name="Lundell T."/>
            <person name="Morin E."/>
            <person name="Murat C."/>
            <person name="Sun H."/>
            <person name="Tunlid A."/>
            <person name="Henrissat B."/>
            <person name="Grigoriev I.V."/>
            <person name="Hibbett D.S."/>
            <person name="Martin F."/>
            <person name="Nordberg H.P."/>
            <person name="Cantor M.N."/>
            <person name="Hua S.X."/>
        </authorList>
    </citation>
    <scope>NUCLEOTIDE SEQUENCE [LARGE SCALE GENOMIC DNA]</scope>
    <source>
        <strain evidence="2 3">F 1598</strain>
    </source>
</reference>
<feature type="compositionally biased region" description="Polar residues" evidence="1">
    <location>
        <begin position="392"/>
        <end position="401"/>
    </location>
</feature>
<feature type="region of interest" description="Disordered" evidence="1">
    <location>
        <begin position="707"/>
        <end position="750"/>
    </location>
</feature>
<evidence type="ECO:0000313" key="2">
    <source>
        <dbReference type="EMBL" id="KIM71600.1"/>
    </source>
</evidence>
<dbReference type="EMBL" id="KN833261">
    <property type="protein sequence ID" value="KIM71600.1"/>
    <property type="molecule type" value="Genomic_DNA"/>
</dbReference>
<dbReference type="STRING" id="765440.A0A0C3EG60"/>
<evidence type="ECO:0000313" key="3">
    <source>
        <dbReference type="Proteomes" id="UP000054166"/>
    </source>
</evidence>
<evidence type="ECO:0000256" key="1">
    <source>
        <dbReference type="SAM" id="MobiDB-lite"/>
    </source>
</evidence>
<accession>A0A0C3EG60</accession>
<organism evidence="2 3">
    <name type="scientific">Piloderma croceum (strain F 1598)</name>
    <dbReference type="NCBI Taxonomy" id="765440"/>
    <lineage>
        <taxon>Eukaryota</taxon>
        <taxon>Fungi</taxon>
        <taxon>Dikarya</taxon>
        <taxon>Basidiomycota</taxon>
        <taxon>Agaricomycotina</taxon>
        <taxon>Agaricomycetes</taxon>
        <taxon>Agaricomycetidae</taxon>
        <taxon>Atheliales</taxon>
        <taxon>Atheliaceae</taxon>
        <taxon>Piloderma</taxon>
    </lineage>
</organism>
<keyword evidence="3" id="KW-1185">Reference proteome</keyword>
<proteinExistence type="predicted"/>
<name>A0A0C3EG60_PILCF</name>
<dbReference type="Proteomes" id="UP000054166">
    <property type="component" value="Unassembled WGS sequence"/>
</dbReference>
<reference evidence="3" key="2">
    <citation type="submission" date="2015-01" db="EMBL/GenBank/DDBJ databases">
        <title>Evolutionary Origins and Diversification of the Mycorrhizal Mutualists.</title>
        <authorList>
            <consortium name="DOE Joint Genome Institute"/>
            <consortium name="Mycorrhizal Genomics Consortium"/>
            <person name="Kohler A."/>
            <person name="Kuo A."/>
            <person name="Nagy L.G."/>
            <person name="Floudas D."/>
            <person name="Copeland A."/>
            <person name="Barry K.W."/>
            <person name="Cichocki N."/>
            <person name="Veneault-Fourrey C."/>
            <person name="LaButti K."/>
            <person name="Lindquist E.A."/>
            <person name="Lipzen A."/>
            <person name="Lundell T."/>
            <person name="Morin E."/>
            <person name="Murat C."/>
            <person name="Riley R."/>
            <person name="Ohm R."/>
            <person name="Sun H."/>
            <person name="Tunlid A."/>
            <person name="Henrissat B."/>
            <person name="Grigoriev I.V."/>
            <person name="Hibbett D.S."/>
            <person name="Martin F."/>
        </authorList>
    </citation>
    <scope>NUCLEOTIDE SEQUENCE [LARGE SCALE GENOMIC DNA]</scope>
    <source>
        <strain evidence="3">F 1598</strain>
    </source>
</reference>
<dbReference type="HOGENOM" id="CLU_021700_0_0_1"/>
<dbReference type="OrthoDB" id="2965534at2759"/>
<feature type="compositionally biased region" description="Acidic residues" evidence="1">
    <location>
        <begin position="71"/>
        <end position="87"/>
    </location>
</feature>